<dbReference type="AlphaFoldDB" id="A0A5D3BY01"/>
<dbReference type="Proteomes" id="UP000321947">
    <property type="component" value="Unassembled WGS sequence"/>
</dbReference>
<dbReference type="EMBL" id="SSTD01014234">
    <property type="protein sequence ID" value="TYK04367.1"/>
    <property type="molecule type" value="Genomic_DNA"/>
</dbReference>
<comment type="caution">
    <text evidence="2">The sequence shown here is derived from an EMBL/GenBank/DDBJ whole genome shotgun (WGS) entry which is preliminary data.</text>
</comment>
<protein>
    <submittedName>
        <fullName evidence="2">Uncharacterized protein</fullName>
    </submittedName>
</protein>
<evidence type="ECO:0000313" key="2">
    <source>
        <dbReference type="EMBL" id="TYK04367.1"/>
    </source>
</evidence>
<evidence type="ECO:0000256" key="1">
    <source>
        <dbReference type="SAM" id="MobiDB-lite"/>
    </source>
</evidence>
<accession>A0A5D3BY01</accession>
<feature type="compositionally biased region" description="Basic and acidic residues" evidence="1">
    <location>
        <begin position="47"/>
        <end position="63"/>
    </location>
</feature>
<gene>
    <name evidence="2" type="ORF">E5676_scaffold675G00400</name>
</gene>
<name>A0A5D3BY01_CUCMM</name>
<reference evidence="2 3" key="1">
    <citation type="submission" date="2019-08" db="EMBL/GenBank/DDBJ databases">
        <title>Draft genome sequences of two oriental melons (Cucumis melo L. var makuwa).</title>
        <authorList>
            <person name="Kwon S.-Y."/>
        </authorList>
    </citation>
    <scope>NUCLEOTIDE SEQUENCE [LARGE SCALE GENOMIC DNA]</scope>
    <source>
        <strain evidence="3">cv. Chang Bougi</strain>
        <tissue evidence="2">Leaf</tissue>
    </source>
</reference>
<feature type="region of interest" description="Disordered" evidence="1">
    <location>
        <begin position="47"/>
        <end position="108"/>
    </location>
</feature>
<organism evidence="2 3">
    <name type="scientific">Cucumis melo var. makuwa</name>
    <name type="common">Oriental melon</name>
    <dbReference type="NCBI Taxonomy" id="1194695"/>
    <lineage>
        <taxon>Eukaryota</taxon>
        <taxon>Viridiplantae</taxon>
        <taxon>Streptophyta</taxon>
        <taxon>Embryophyta</taxon>
        <taxon>Tracheophyta</taxon>
        <taxon>Spermatophyta</taxon>
        <taxon>Magnoliopsida</taxon>
        <taxon>eudicotyledons</taxon>
        <taxon>Gunneridae</taxon>
        <taxon>Pentapetalae</taxon>
        <taxon>rosids</taxon>
        <taxon>fabids</taxon>
        <taxon>Cucurbitales</taxon>
        <taxon>Cucurbitaceae</taxon>
        <taxon>Benincaseae</taxon>
        <taxon>Cucumis</taxon>
    </lineage>
</organism>
<sequence>MLGGLGFTEVLYMGHYRESINKEIMQCLEIINNARIDRLEQRLQAKERPEVRRRVVREPKQEEESNQNRSNFDRIIDEPRRGEQHGSRGTGGFQNRRLQGRRENNSRD</sequence>
<feature type="compositionally biased region" description="Basic and acidic residues" evidence="1">
    <location>
        <begin position="71"/>
        <end position="86"/>
    </location>
</feature>
<evidence type="ECO:0000313" key="3">
    <source>
        <dbReference type="Proteomes" id="UP000321947"/>
    </source>
</evidence>
<proteinExistence type="predicted"/>